<feature type="chain" id="PRO_5029465454" evidence="2">
    <location>
        <begin position="21"/>
        <end position="153"/>
    </location>
</feature>
<reference evidence="3 4" key="1">
    <citation type="journal article" date="2020" name="Nature">
        <title>Six reference-quality genomes reveal evolution of bat adaptations.</title>
        <authorList>
            <person name="Jebb D."/>
            <person name="Huang Z."/>
            <person name="Pippel M."/>
            <person name="Hughes G.M."/>
            <person name="Lavrichenko K."/>
            <person name="Devanna P."/>
            <person name="Winkler S."/>
            <person name="Jermiin L.S."/>
            <person name="Skirmuntt E.C."/>
            <person name="Katzourakis A."/>
            <person name="Burkitt-Gray L."/>
            <person name="Ray D.A."/>
            <person name="Sullivan K.A.M."/>
            <person name="Roscito J.G."/>
            <person name="Kirilenko B.M."/>
            <person name="Davalos L.M."/>
            <person name="Corthals A.P."/>
            <person name="Power M.L."/>
            <person name="Jones G."/>
            <person name="Ransome R.D."/>
            <person name="Dechmann D.K.N."/>
            <person name="Locatelli A.G."/>
            <person name="Puechmaille S.J."/>
            <person name="Fedrigo O."/>
            <person name="Jarvis E.D."/>
            <person name="Hiller M."/>
            <person name="Vernes S.C."/>
            <person name="Myers E.W."/>
            <person name="Teeling E.C."/>
        </authorList>
    </citation>
    <scope>NUCLEOTIDE SEQUENCE [LARGE SCALE GENOMIC DNA]</scope>
    <source>
        <strain evidence="3">MPipKuh1</strain>
        <tissue evidence="3">Flight muscle</tissue>
    </source>
</reference>
<feature type="transmembrane region" description="Helical" evidence="1">
    <location>
        <begin position="104"/>
        <end position="126"/>
    </location>
</feature>
<keyword evidence="1" id="KW-1133">Transmembrane helix</keyword>
<feature type="transmembrane region" description="Helical" evidence="1">
    <location>
        <begin position="62"/>
        <end position="79"/>
    </location>
</feature>
<dbReference type="Proteomes" id="UP000558488">
    <property type="component" value="Unassembled WGS sequence"/>
</dbReference>
<comment type="caution">
    <text evidence="3">The sequence shown here is derived from an EMBL/GenBank/DDBJ whole genome shotgun (WGS) entry which is preliminary data.</text>
</comment>
<dbReference type="PANTHER" id="PTHR33426">
    <property type="entry name" value="C2H2-TYPE DOMAIN-CONTAINING PROTEIN"/>
    <property type="match status" value="1"/>
</dbReference>
<evidence type="ECO:0000313" key="3">
    <source>
        <dbReference type="EMBL" id="KAF6272744.1"/>
    </source>
</evidence>
<keyword evidence="4" id="KW-1185">Reference proteome</keyword>
<dbReference type="EMBL" id="JACAGB010000089">
    <property type="protein sequence ID" value="KAF6272744.1"/>
    <property type="molecule type" value="Genomic_DNA"/>
</dbReference>
<name>A0A7J7R9I3_PIPKU</name>
<proteinExistence type="predicted"/>
<keyword evidence="2" id="KW-0732">Signal</keyword>
<evidence type="ECO:0000256" key="2">
    <source>
        <dbReference type="SAM" id="SignalP"/>
    </source>
</evidence>
<dbReference type="AlphaFoldDB" id="A0A7J7R9I3"/>
<organism evidence="3 4">
    <name type="scientific">Pipistrellus kuhlii</name>
    <name type="common">Kuhl's pipistrelle</name>
    <dbReference type="NCBI Taxonomy" id="59472"/>
    <lineage>
        <taxon>Eukaryota</taxon>
        <taxon>Metazoa</taxon>
        <taxon>Chordata</taxon>
        <taxon>Craniata</taxon>
        <taxon>Vertebrata</taxon>
        <taxon>Euteleostomi</taxon>
        <taxon>Mammalia</taxon>
        <taxon>Eutheria</taxon>
        <taxon>Laurasiatheria</taxon>
        <taxon>Chiroptera</taxon>
        <taxon>Yangochiroptera</taxon>
        <taxon>Vespertilionidae</taxon>
        <taxon>Pipistrellus</taxon>
    </lineage>
</organism>
<evidence type="ECO:0000313" key="4">
    <source>
        <dbReference type="Proteomes" id="UP000558488"/>
    </source>
</evidence>
<keyword evidence="1" id="KW-0812">Transmembrane</keyword>
<gene>
    <name evidence="3" type="ORF">mPipKuh1_010714</name>
</gene>
<evidence type="ECO:0000256" key="1">
    <source>
        <dbReference type="SAM" id="Phobius"/>
    </source>
</evidence>
<accession>A0A7J7R9I3</accession>
<dbReference type="PANTHER" id="PTHR33426:SF38">
    <property type="entry name" value="G-PROTEIN COUPLED RECEPTORS FAMILY 1 PROFILE DOMAIN-CONTAINING PROTEIN"/>
    <property type="match status" value="1"/>
</dbReference>
<sequence length="153" mass="17223">MTEGLPIICTLIMLLASMNALVCKQASFAARYLTFTVFTRFFFSVTSVVLNEDRALSKELSTISTFIGIFSSVNFPFLIEVHGTSKTFSTFVTLKIHFSRADTLMLNNFLVAAGCCFTFTPMMVTFSTEKFLCNLTAPGWLLSLESFWDLWKI</sequence>
<protein>
    <submittedName>
        <fullName evidence="3">Uncharacterized protein</fullName>
    </submittedName>
</protein>
<feature type="signal peptide" evidence="2">
    <location>
        <begin position="1"/>
        <end position="20"/>
    </location>
</feature>
<feature type="transmembrane region" description="Helical" evidence="1">
    <location>
        <begin position="30"/>
        <end position="50"/>
    </location>
</feature>
<keyword evidence="1" id="KW-0472">Membrane</keyword>